<protein>
    <submittedName>
        <fullName evidence="1">DNA alkylation repair protein</fullName>
    </submittedName>
</protein>
<evidence type="ECO:0000313" key="1">
    <source>
        <dbReference type="EMBL" id="ASS38102.1"/>
    </source>
</evidence>
<dbReference type="InterPro" id="IPR016024">
    <property type="entry name" value="ARM-type_fold"/>
</dbReference>
<dbReference type="EMBL" id="CP016199">
    <property type="protein sequence ID" value="ASS38102.1"/>
    <property type="molecule type" value="Genomic_DNA"/>
</dbReference>
<dbReference type="CDD" id="cd06561">
    <property type="entry name" value="AlkD_like"/>
    <property type="match status" value="1"/>
</dbReference>
<dbReference type="Gene3D" id="1.25.10.90">
    <property type="match status" value="1"/>
</dbReference>
<dbReference type="SUPFAM" id="SSF48371">
    <property type="entry name" value="ARM repeat"/>
    <property type="match status" value="1"/>
</dbReference>
<dbReference type="InterPro" id="IPR014825">
    <property type="entry name" value="DNA_alkylation"/>
</dbReference>
<sequence length="227" mass="26968">MKQEEIRERLFELQDIGYKEFNCKLIPGVDPDSVIGVRTPALRNLAKEIFKSGDYREFVEDLPHKYYEEVNLHGMIICFIKDYEEAICKVDKLLPYVDNWATCDLLSFKKAFKGNLNKLENDIKRWIASNETYTVRFGIGVLLEFYLDDAFDSKYLEWVARVESDEYYVKMIKAWYFATALAKQYEATIPYIENHTLEEWVHRKTIQKAKESYRVSDETKEYLNTLK</sequence>
<dbReference type="OrthoDB" id="9784740at2"/>
<dbReference type="RefSeq" id="WP_094234340.1">
    <property type="nucleotide sequence ID" value="NZ_CP016199.1"/>
</dbReference>
<proteinExistence type="predicted"/>
<keyword evidence="2" id="KW-1185">Reference proteome</keyword>
<dbReference type="Pfam" id="PF08713">
    <property type="entry name" value="DNA_alkylation"/>
    <property type="match status" value="1"/>
</dbReference>
<reference evidence="2" key="1">
    <citation type="submission" date="2016-05" db="EMBL/GenBank/DDBJ databases">
        <authorList>
            <person name="Holder M.E."/>
            <person name="Ajami N.J."/>
            <person name="Petrosino J.F."/>
        </authorList>
    </citation>
    <scope>NUCLEOTIDE SEQUENCE [LARGE SCALE GENOMIC DNA]</scope>
    <source>
        <strain evidence="2">ATCC 700696</strain>
    </source>
</reference>
<evidence type="ECO:0000313" key="2">
    <source>
        <dbReference type="Proteomes" id="UP000214689"/>
    </source>
</evidence>
<dbReference type="Proteomes" id="UP000214689">
    <property type="component" value="Chromosome"/>
</dbReference>
<organism evidence="1 2">
    <name type="scientific">Mogibacterium pumilum</name>
    <dbReference type="NCBI Taxonomy" id="86332"/>
    <lineage>
        <taxon>Bacteria</taxon>
        <taxon>Bacillati</taxon>
        <taxon>Bacillota</taxon>
        <taxon>Clostridia</taxon>
        <taxon>Peptostreptococcales</taxon>
        <taxon>Anaerovoracaceae</taxon>
        <taxon>Mogibacterium</taxon>
    </lineage>
</organism>
<name>A0A223ASZ9_9FIRM</name>
<dbReference type="AlphaFoldDB" id="A0A223ASZ9"/>
<dbReference type="PANTHER" id="PTHR34070:SF1">
    <property type="entry name" value="DNA ALKYLATION REPAIR PROTEIN"/>
    <property type="match status" value="1"/>
</dbReference>
<accession>A0A223ASZ9</accession>
<gene>
    <name evidence="1" type="ORF">AXF17_06570</name>
</gene>
<dbReference type="PANTHER" id="PTHR34070">
    <property type="entry name" value="ARMADILLO-TYPE FOLD"/>
    <property type="match status" value="1"/>
</dbReference>